<reference evidence="1 2" key="1">
    <citation type="submission" date="2022-06" db="EMBL/GenBank/DDBJ databases">
        <title>Isolation of gut microbiota from human fecal samples.</title>
        <authorList>
            <person name="Pamer E.G."/>
            <person name="Barat B."/>
            <person name="Waligurski E."/>
            <person name="Medina S."/>
            <person name="Paddock L."/>
            <person name="Mostad J."/>
        </authorList>
    </citation>
    <scope>NUCLEOTIDE SEQUENCE [LARGE SCALE GENOMIC DNA]</scope>
    <source>
        <strain evidence="1 2">DFI.1.1</strain>
    </source>
</reference>
<dbReference type="Gene3D" id="3.40.50.1000">
    <property type="entry name" value="HAD superfamily/HAD-like"/>
    <property type="match status" value="1"/>
</dbReference>
<comment type="caution">
    <text evidence="1">The sequence shown here is derived from an EMBL/GenBank/DDBJ whole genome shotgun (WGS) entry which is preliminary data.</text>
</comment>
<feature type="non-terminal residue" evidence="1">
    <location>
        <position position="63"/>
    </location>
</feature>
<evidence type="ECO:0008006" key="3">
    <source>
        <dbReference type="Google" id="ProtNLM"/>
    </source>
</evidence>
<evidence type="ECO:0000313" key="2">
    <source>
        <dbReference type="Proteomes" id="UP001206692"/>
    </source>
</evidence>
<gene>
    <name evidence="1" type="ORF">NE675_12360</name>
</gene>
<protein>
    <recommendedName>
        <fullName evidence="3">Magnesium-translocating P-type ATPase</fullName>
    </recommendedName>
</protein>
<dbReference type="RefSeq" id="WP_256186355.1">
    <property type="nucleotide sequence ID" value="NZ_JANGEW010000291.1"/>
</dbReference>
<dbReference type="InterPro" id="IPR023214">
    <property type="entry name" value="HAD_sf"/>
</dbReference>
<sequence>MSQKQTIVKKLNSIQNFGAIDILCTDKTRTLTQEKVVLEYHLNVNAEVDTRVLRHAYLNSYFQ</sequence>
<evidence type="ECO:0000313" key="1">
    <source>
        <dbReference type="EMBL" id="MCQ5343802.1"/>
    </source>
</evidence>
<dbReference type="InterPro" id="IPR023299">
    <property type="entry name" value="ATPase_P-typ_cyto_dom_N"/>
</dbReference>
<name>A0ABT1SVN4_9FIRM</name>
<dbReference type="Proteomes" id="UP001206692">
    <property type="component" value="Unassembled WGS sequence"/>
</dbReference>
<dbReference type="Gene3D" id="3.40.1110.10">
    <property type="entry name" value="Calcium-transporting ATPase, cytoplasmic domain N"/>
    <property type="match status" value="1"/>
</dbReference>
<dbReference type="Gene3D" id="1.20.1110.10">
    <property type="entry name" value="Calcium-transporting ATPase, transmembrane domain"/>
    <property type="match status" value="1"/>
</dbReference>
<organism evidence="1 2">
    <name type="scientific">Megasphaera massiliensis</name>
    <dbReference type="NCBI Taxonomy" id="1232428"/>
    <lineage>
        <taxon>Bacteria</taxon>
        <taxon>Bacillati</taxon>
        <taxon>Bacillota</taxon>
        <taxon>Negativicutes</taxon>
        <taxon>Veillonellales</taxon>
        <taxon>Veillonellaceae</taxon>
        <taxon>Megasphaera</taxon>
    </lineage>
</organism>
<proteinExistence type="predicted"/>
<dbReference type="EMBL" id="JANGEW010000291">
    <property type="protein sequence ID" value="MCQ5343802.1"/>
    <property type="molecule type" value="Genomic_DNA"/>
</dbReference>
<keyword evidence="2" id="KW-1185">Reference proteome</keyword>
<accession>A0ABT1SVN4</accession>